<organism evidence="1 2">
    <name type="scientific">Streptomyces lunalinharesii</name>
    <dbReference type="NCBI Taxonomy" id="333384"/>
    <lineage>
        <taxon>Bacteria</taxon>
        <taxon>Bacillati</taxon>
        <taxon>Actinomycetota</taxon>
        <taxon>Actinomycetes</taxon>
        <taxon>Kitasatosporales</taxon>
        <taxon>Streptomycetaceae</taxon>
        <taxon>Streptomyces</taxon>
    </lineage>
</organism>
<evidence type="ECO:0000313" key="2">
    <source>
        <dbReference type="Proteomes" id="UP001500994"/>
    </source>
</evidence>
<comment type="caution">
    <text evidence="1">The sequence shown here is derived from an EMBL/GenBank/DDBJ whole genome shotgun (WGS) entry which is preliminary data.</text>
</comment>
<keyword evidence="2" id="KW-1185">Reference proteome</keyword>
<name>A0ABP6E5Z1_9ACTN</name>
<dbReference type="RefSeq" id="WP_344575289.1">
    <property type="nucleotide sequence ID" value="NZ_BAAARK010000006.1"/>
</dbReference>
<accession>A0ABP6E5Z1</accession>
<gene>
    <name evidence="1" type="ORF">GCM10009864_26180</name>
</gene>
<reference evidence="2" key="1">
    <citation type="journal article" date="2019" name="Int. J. Syst. Evol. Microbiol.">
        <title>The Global Catalogue of Microorganisms (GCM) 10K type strain sequencing project: providing services to taxonomists for standard genome sequencing and annotation.</title>
        <authorList>
            <consortium name="The Broad Institute Genomics Platform"/>
            <consortium name="The Broad Institute Genome Sequencing Center for Infectious Disease"/>
            <person name="Wu L."/>
            <person name="Ma J."/>
        </authorList>
    </citation>
    <scope>NUCLEOTIDE SEQUENCE [LARGE SCALE GENOMIC DNA]</scope>
    <source>
        <strain evidence="2">JCM 16374</strain>
    </source>
</reference>
<protein>
    <submittedName>
        <fullName evidence="1">Uncharacterized protein</fullName>
    </submittedName>
</protein>
<dbReference type="Proteomes" id="UP001500994">
    <property type="component" value="Unassembled WGS sequence"/>
</dbReference>
<dbReference type="EMBL" id="BAAARK010000006">
    <property type="protein sequence ID" value="GAA2658278.1"/>
    <property type="molecule type" value="Genomic_DNA"/>
</dbReference>
<proteinExistence type="predicted"/>
<sequence>MARHRPPRRITLGGRTAVALPLEEYEQLLASRRQVGGQSARLRVLAQQVKHDRRFFDELAQLVSDPANRCCQAPNGDARSQDGAEDGCSLHIDEESGVAPDASGCLRRAVAALLRRHRSELD</sequence>
<evidence type="ECO:0000313" key="1">
    <source>
        <dbReference type="EMBL" id="GAA2658278.1"/>
    </source>
</evidence>